<accession>A0A1U7J222</accession>
<dbReference type="OrthoDB" id="9851624at2"/>
<protein>
    <submittedName>
        <fullName evidence="1">Uncharacterized protein</fullName>
    </submittedName>
</protein>
<evidence type="ECO:0000313" key="1">
    <source>
        <dbReference type="EMBL" id="OKH46114.1"/>
    </source>
</evidence>
<dbReference type="Proteomes" id="UP000185557">
    <property type="component" value="Unassembled WGS sequence"/>
</dbReference>
<keyword evidence="2" id="KW-1185">Reference proteome</keyword>
<name>A0A1U7J222_9CYAN</name>
<dbReference type="STRING" id="549789.NIES30_17610"/>
<proteinExistence type="predicted"/>
<sequence>MFTDISLEYDSSKIQFQDFDLKGVLDEINTVAFIERILPDGELEEVVNVNKILPKEVWKQNCHGVTSELIKYRSDLQMVYGYLMIGKVPINLTPPYLVVDEFSDLMIKHNEEKGLKSEANRIRENTWEMKIDEENNQVMLRLRHHSVVQDERGNLIECLYDKYPLNSEKKYEYGYVFLPHASAEFLANKSAISPCNLVISCSM</sequence>
<gene>
    <name evidence="1" type="ORF">NIES30_17610</name>
</gene>
<reference evidence="1 2" key="1">
    <citation type="submission" date="2016-11" db="EMBL/GenBank/DDBJ databases">
        <title>Draft Genome Sequences of Nine Cyanobacterial Strains from Diverse Habitats.</title>
        <authorList>
            <person name="Zhu T."/>
            <person name="Hou S."/>
            <person name="Lu X."/>
            <person name="Hess W.R."/>
        </authorList>
    </citation>
    <scope>NUCLEOTIDE SEQUENCE [LARGE SCALE GENOMIC DNA]</scope>
    <source>
        <strain evidence="1 2">NIES-30</strain>
    </source>
</reference>
<dbReference type="AlphaFoldDB" id="A0A1U7J222"/>
<dbReference type="EMBL" id="MRCG01000014">
    <property type="protein sequence ID" value="OKH46114.1"/>
    <property type="molecule type" value="Genomic_DNA"/>
</dbReference>
<dbReference type="RefSeq" id="WP_073609746.1">
    <property type="nucleotide sequence ID" value="NZ_MRCG01000014.1"/>
</dbReference>
<evidence type="ECO:0000313" key="2">
    <source>
        <dbReference type="Proteomes" id="UP000185557"/>
    </source>
</evidence>
<organism evidence="1 2">
    <name type="scientific">Phormidium tenue NIES-30</name>
    <dbReference type="NCBI Taxonomy" id="549789"/>
    <lineage>
        <taxon>Bacteria</taxon>
        <taxon>Bacillati</taxon>
        <taxon>Cyanobacteriota</taxon>
        <taxon>Cyanophyceae</taxon>
        <taxon>Oscillatoriophycideae</taxon>
        <taxon>Oscillatoriales</taxon>
        <taxon>Oscillatoriaceae</taxon>
        <taxon>Phormidium</taxon>
    </lineage>
</organism>
<comment type="caution">
    <text evidence="1">The sequence shown here is derived from an EMBL/GenBank/DDBJ whole genome shotgun (WGS) entry which is preliminary data.</text>
</comment>